<evidence type="ECO:0000259" key="2">
    <source>
        <dbReference type="Pfam" id="PF08327"/>
    </source>
</evidence>
<dbReference type="SUPFAM" id="SSF55961">
    <property type="entry name" value="Bet v1-like"/>
    <property type="match status" value="1"/>
</dbReference>
<reference evidence="3 4" key="1">
    <citation type="submission" date="2019-12" db="EMBL/GenBank/DDBJ databases">
        <title>Auraticoccus cholistani sp. nov., an actinomycete isolated from soil of Cholistan desert.</title>
        <authorList>
            <person name="Cheema M.T."/>
        </authorList>
    </citation>
    <scope>NUCLEOTIDE SEQUENCE [LARGE SCALE GENOMIC DNA]</scope>
    <source>
        <strain evidence="3 4">F435</strain>
    </source>
</reference>
<dbReference type="InterPro" id="IPR013538">
    <property type="entry name" value="ASHA1/2-like_C"/>
</dbReference>
<dbReference type="Proteomes" id="UP000435304">
    <property type="component" value="Unassembled WGS sequence"/>
</dbReference>
<evidence type="ECO:0000313" key="4">
    <source>
        <dbReference type="Proteomes" id="UP000435304"/>
    </source>
</evidence>
<keyword evidence="4" id="KW-1185">Reference proteome</keyword>
<comment type="caution">
    <text evidence="3">The sequence shown here is derived from an EMBL/GenBank/DDBJ whole genome shotgun (WGS) entry which is preliminary data.</text>
</comment>
<dbReference type="Pfam" id="PF08327">
    <property type="entry name" value="AHSA1"/>
    <property type="match status" value="1"/>
</dbReference>
<evidence type="ECO:0000313" key="3">
    <source>
        <dbReference type="EMBL" id="MVA75828.1"/>
    </source>
</evidence>
<evidence type="ECO:0000256" key="1">
    <source>
        <dbReference type="ARBA" id="ARBA00006817"/>
    </source>
</evidence>
<comment type="similarity">
    <text evidence="1">Belongs to the AHA1 family.</text>
</comment>
<sequence length="146" mass="16199">MVVVSTAPLEYRTELACPPARAFDTYTDLGSWWDPMYTADAQTFTGVRVERRLGGSIVEEHADGAEYVWGTITLWQPGMLLSHSFLLAHETGVASQVLVRFAPAAGGTELHLQHGGWNEDNLADRSRFTDWPVLLEGLRRRVGAID</sequence>
<organism evidence="3 4">
    <name type="scientific">Auraticoccus cholistanensis</name>
    <dbReference type="NCBI Taxonomy" id="2656650"/>
    <lineage>
        <taxon>Bacteria</taxon>
        <taxon>Bacillati</taxon>
        <taxon>Actinomycetota</taxon>
        <taxon>Actinomycetes</taxon>
        <taxon>Propionibacteriales</taxon>
        <taxon>Propionibacteriaceae</taxon>
        <taxon>Auraticoccus</taxon>
    </lineage>
</organism>
<gene>
    <name evidence="3" type="ORF">GC722_07300</name>
</gene>
<dbReference type="AlphaFoldDB" id="A0A6A9UT63"/>
<accession>A0A6A9UT63</accession>
<proteinExistence type="inferred from homology"/>
<dbReference type="InterPro" id="IPR023393">
    <property type="entry name" value="START-like_dom_sf"/>
</dbReference>
<name>A0A6A9UT63_9ACTN</name>
<dbReference type="Gene3D" id="3.30.530.20">
    <property type="match status" value="1"/>
</dbReference>
<dbReference type="EMBL" id="WPCU01000005">
    <property type="protein sequence ID" value="MVA75828.1"/>
    <property type="molecule type" value="Genomic_DNA"/>
</dbReference>
<feature type="domain" description="Activator of Hsp90 ATPase homologue 1/2-like C-terminal" evidence="2">
    <location>
        <begin position="17"/>
        <end position="141"/>
    </location>
</feature>
<protein>
    <recommendedName>
        <fullName evidence="2">Activator of Hsp90 ATPase homologue 1/2-like C-terminal domain-containing protein</fullName>
    </recommendedName>
</protein>